<dbReference type="RefSeq" id="WP_020911878.1">
    <property type="nucleotide sequence ID" value="NC_011566.1"/>
</dbReference>
<dbReference type="eggNOG" id="ENOG5032FC7">
    <property type="taxonomic scope" value="Bacteria"/>
</dbReference>
<evidence type="ECO:0000313" key="3">
    <source>
        <dbReference type="EMBL" id="ACJ28500.1"/>
    </source>
</evidence>
<keyword evidence="1" id="KW-0472">Membrane</keyword>
<dbReference type="EMBL" id="CP000472">
    <property type="protein sequence ID" value="ACJ28500.1"/>
    <property type="molecule type" value="Genomic_DNA"/>
</dbReference>
<gene>
    <name evidence="3" type="ordered locus">swp_1729</name>
</gene>
<reference evidence="3 4" key="1">
    <citation type="journal article" date="2008" name="PLoS ONE">
        <title>Environmental adaptation: genomic analysis of the piezotolerant and psychrotolerant deep-sea iron reducing bacterium Shewanella piezotolerans WP3.</title>
        <authorList>
            <person name="Wang F."/>
            <person name="Wang J."/>
            <person name="Jian H."/>
            <person name="Zhang B."/>
            <person name="Li S."/>
            <person name="Wang F."/>
            <person name="Zeng X."/>
            <person name="Gao L."/>
            <person name="Bartlett D.H."/>
            <person name="Yu J."/>
            <person name="Hu S."/>
            <person name="Xiao X."/>
        </authorList>
    </citation>
    <scope>NUCLEOTIDE SEQUENCE [LARGE SCALE GENOMIC DNA]</scope>
    <source>
        <strain evidence="4">WP3 / JCM 13877</strain>
    </source>
</reference>
<dbReference type="KEGG" id="swp:swp_1729"/>
<keyword evidence="1" id="KW-1133">Transmembrane helix</keyword>
<dbReference type="HOGENOM" id="CLU_660379_0_0_6"/>
<sequence length="416" mass="46547">MRLSHHSTLLLKLCCYLCLVFSISANATSYRAQWIIDSQKPLESRMKNTLWLAVISDEPIAASMVVEPIKVKHLFIEKAKSGPIYTTRVIDGLRKHVAQMKYDIYPAKAGEFALPATKVTLGKGEGASTIYADTQQFNVVAQPEKARGLIVTSSLTLSQKLSDIELIAGGAVSREVSMKVADLPGYLIAELPLSVTDSASSQSVTMANSVTSSASFRGIVTGKRESKLLYRFTVEGQYQLPQISVSWWDPNKQQVEYSVLPAVDVTVRAAPPLPMKQRVSFWLSSFVDVIQAYQQYLVVMFVAILLMFWQRRRLISLINLGLTQVKVAASLPLSQLLILTIKAVFCSKKKLPALYTCWSELLSKSLQLEARNLQSLFCYQISGSVKVQRRLLLGQMIHINWLFYYQGFQLQPLNPK</sequence>
<dbReference type="PANTHER" id="PTHR40940:SF1">
    <property type="entry name" value="PROTEIN BATD"/>
    <property type="match status" value="1"/>
</dbReference>
<keyword evidence="2" id="KW-0732">Signal</keyword>
<dbReference type="AlphaFoldDB" id="B8CMZ8"/>
<feature type="transmembrane region" description="Helical" evidence="1">
    <location>
        <begin position="293"/>
        <end position="309"/>
    </location>
</feature>
<evidence type="ECO:0000313" key="4">
    <source>
        <dbReference type="Proteomes" id="UP000000753"/>
    </source>
</evidence>
<keyword evidence="1" id="KW-0812">Transmembrane</keyword>
<dbReference type="PANTHER" id="PTHR40940">
    <property type="entry name" value="PROTEIN BATD-RELATED"/>
    <property type="match status" value="1"/>
</dbReference>
<accession>B8CMZ8</accession>
<name>B8CMZ8_SHEPW</name>
<dbReference type="OrthoDB" id="5293418at2"/>
<feature type="signal peptide" evidence="2">
    <location>
        <begin position="1"/>
        <end position="27"/>
    </location>
</feature>
<dbReference type="STRING" id="225849.swp_1729"/>
<proteinExistence type="predicted"/>
<evidence type="ECO:0000256" key="1">
    <source>
        <dbReference type="SAM" id="Phobius"/>
    </source>
</evidence>
<evidence type="ECO:0008006" key="5">
    <source>
        <dbReference type="Google" id="ProtNLM"/>
    </source>
</evidence>
<dbReference type="InterPro" id="IPR025738">
    <property type="entry name" value="BatD"/>
</dbReference>
<evidence type="ECO:0000256" key="2">
    <source>
        <dbReference type="SAM" id="SignalP"/>
    </source>
</evidence>
<feature type="chain" id="PRO_5002870264" description="BatD" evidence="2">
    <location>
        <begin position="28"/>
        <end position="416"/>
    </location>
</feature>
<organism evidence="3 4">
    <name type="scientific">Shewanella piezotolerans (strain WP3 / JCM 13877)</name>
    <dbReference type="NCBI Taxonomy" id="225849"/>
    <lineage>
        <taxon>Bacteria</taxon>
        <taxon>Pseudomonadati</taxon>
        <taxon>Pseudomonadota</taxon>
        <taxon>Gammaproteobacteria</taxon>
        <taxon>Alteromonadales</taxon>
        <taxon>Shewanellaceae</taxon>
        <taxon>Shewanella</taxon>
    </lineage>
</organism>
<protein>
    <recommendedName>
        <fullName evidence="5">BatD</fullName>
    </recommendedName>
</protein>
<keyword evidence="4" id="KW-1185">Reference proteome</keyword>
<dbReference type="Proteomes" id="UP000000753">
    <property type="component" value="Chromosome"/>
</dbReference>